<dbReference type="SUPFAM" id="SSF143422">
    <property type="entry name" value="Transposase IS200-like"/>
    <property type="match status" value="1"/>
</dbReference>
<dbReference type="GO" id="GO:0006313">
    <property type="term" value="P:DNA transposition"/>
    <property type="evidence" value="ECO:0007669"/>
    <property type="project" value="InterPro"/>
</dbReference>
<dbReference type="SMART" id="SM01321">
    <property type="entry name" value="Y1_Tnp"/>
    <property type="match status" value="1"/>
</dbReference>
<evidence type="ECO:0000313" key="3">
    <source>
        <dbReference type="Proteomes" id="UP000002432"/>
    </source>
</evidence>
<dbReference type="KEGG" id="aba:Acid345_1552"/>
<evidence type="ECO:0000259" key="1">
    <source>
        <dbReference type="SMART" id="SM01321"/>
    </source>
</evidence>
<feature type="domain" description="Transposase IS200-like" evidence="1">
    <location>
        <begin position="49"/>
        <end position="164"/>
    </location>
</feature>
<dbReference type="GO" id="GO:0043565">
    <property type="term" value="F:sequence-specific DNA binding"/>
    <property type="evidence" value="ECO:0007669"/>
    <property type="project" value="TreeGrafter"/>
</dbReference>
<dbReference type="InterPro" id="IPR052715">
    <property type="entry name" value="RAYT_transposase"/>
</dbReference>
<dbReference type="eggNOG" id="COG1943">
    <property type="taxonomic scope" value="Bacteria"/>
</dbReference>
<dbReference type="HOGENOM" id="CLU_1336055_0_0_0"/>
<name>Q1IRE6_KORVE</name>
<dbReference type="EnsemblBacteria" id="ABF40554">
    <property type="protein sequence ID" value="ABF40554"/>
    <property type="gene ID" value="Acid345_1552"/>
</dbReference>
<dbReference type="STRING" id="204669.Acid345_1552"/>
<keyword evidence="3" id="KW-1185">Reference proteome</keyword>
<dbReference type="Proteomes" id="UP000002432">
    <property type="component" value="Chromosome"/>
</dbReference>
<dbReference type="GO" id="GO:0004803">
    <property type="term" value="F:transposase activity"/>
    <property type="evidence" value="ECO:0007669"/>
    <property type="project" value="InterPro"/>
</dbReference>
<dbReference type="Pfam" id="PF01797">
    <property type="entry name" value="Y1_Tnp"/>
    <property type="match status" value="1"/>
</dbReference>
<organism evidence="2 3">
    <name type="scientific">Koribacter versatilis (strain Ellin345)</name>
    <dbReference type="NCBI Taxonomy" id="204669"/>
    <lineage>
        <taxon>Bacteria</taxon>
        <taxon>Pseudomonadati</taxon>
        <taxon>Acidobacteriota</taxon>
        <taxon>Terriglobia</taxon>
        <taxon>Terriglobales</taxon>
        <taxon>Candidatus Korobacteraceae</taxon>
        <taxon>Candidatus Korobacter</taxon>
    </lineage>
</organism>
<gene>
    <name evidence="2" type="ordered locus">Acid345_1552</name>
</gene>
<dbReference type="PANTHER" id="PTHR36966:SF1">
    <property type="entry name" value="REP-ASSOCIATED TYROSINE TRANSPOSASE"/>
    <property type="match status" value="1"/>
</dbReference>
<protein>
    <recommendedName>
        <fullName evidence="1">Transposase IS200-like domain-containing protein</fullName>
    </recommendedName>
</protein>
<accession>Q1IRE6</accession>
<dbReference type="EMBL" id="CP000360">
    <property type="protein sequence ID" value="ABF40554.1"/>
    <property type="molecule type" value="Genomic_DNA"/>
</dbReference>
<dbReference type="PANTHER" id="PTHR36966">
    <property type="entry name" value="REP-ASSOCIATED TYROSINE TRANSPOSASE"/>
    <property type="match status" value="1"/>
</dbReference>
<dbReference type="NCBIfam" id="NF047646">
    <property type="entry name" value="REP_Tyr_transpos"/>
    <property type="match status" value="1"/>
</dbReference>
<reference evidence="2 3" key="1">
    <citation type="journal article" date="2009" name="Appl. Environ. Microbiol.">
        <title>Three genomes from the phylum Acidobacteria provide insight into the lifestyles of these microorganisms in soils.</title>
        <authorList>
            <person name="Ward N.L."/>
            <person name="Challacombe J.F."/>
            <person name="Janssen P.H."/>
            <person name="Henrissat B."/>
            <person name="Coutinho P.M."/>
            <person name="Wu M."/>
            <person name="Xie G."/>
            <person name="Haft D.H."/>
            <person name="Sait M."/>
            <person name="Badger J."/>
            <person name="Barabote R.D."/>
            <person name="Bradley B."/>
            <person name="Brettin T.S."/>
            <person name="Brinkac L.M."/>
            <person name="Bruce D."/>
            <person name="Creasy T."/>
            <person name="Daugherty S.C."/>
            <person name="Davidsen T.M."/>
            <person name="DeBoy R.T."/>
            <person name="Detter J.C."/>
            <person name="Dodson R.J."/>
            <person name="Durkin A.S."/>
            <person name="Ganapathy A."/>
            <person name="Gwinn-Giglio M."/>
            <person name="Han C.S."/>
            <person name="Khouri H."/>
            <person name="Kiss H."/>
            <person name="Kothari S.P."/>
            <person name="Madupu R."/>
            <person name="Nelson K.E."/>
            <person name="Nelson W.C."/>
            <person name="Paulsen I."/>
            <person name="Penn K."/>
            <person name="Ren Q."/>
            <person name="Rosovitz M.J."/>
            <person name="Selengut J.D."/>
            <person name="Shrivastava S."/>
            <person name="Sullivan S.A."/>
            <person name="Tapia R."/>
            <person name="Thompson L.S."/>
            <person name="Watkins K.L."/>
            <person name="Yang Q."/>
            <person name="Yu C."/>
            <person name="Zafar N."/>
            <person name="Zhou L."/>
            <person name="Kuske C.R."/>
        </authorList>
    </citation>
    <scope>NUCLEOTIDE SEQUENCE [LARGE SCALE GENOMIC DNA]</scope>
    <source>
        <strain evidence="2 3">Ellin345</strain>
    </source>
</reference>
<dbReference type="Gene3D" id="3.30.70.1290">
    <property type="entry name" value="Transposase IS200-like"/>
    <property type="match status" value="1"/>
</dbReference>
<dbReference type="AlphaFoldDB" id="Q1IRE6"/>
<evidence type="ECO:0000313" key="2">
    <source>
        <dbReference type="EMBL" id="ABF40554.1"/>
    </source>
</evidence>
<proteinExistence type="predicted"/>
<sequence length="205" mass="23144">MLRDGRGARRFVSGQRFSAAGESYSKGLGLQPLRMARPSRNADANAILSGARTFFVTTKTASGKRLLQSERNASLLIEVLRHYAREQKFEIHDFVVMPDHVHLLLTVDGETSIEKAVQFIKGGFSYRIKKDFGYPGDVWQKGFSEVRVEDRESYLRHREYIAKNPVNDGLVREGEEFAYCFTFLARQKAAGAKAPENIGAAVRQR</sequence>
<dbReference type="InterPro" id="IPR002686">
    <property type="entry name" value="Transposase_17"/>
</dbReference>
<dbReference type="InterPro" id="IPR036515">
    <property type="entry name" value="Transposase_17_sf"/>
</dbReference>